<protein>
    <submittedName>
        <fullName evidence="1">Uncharacterized protein</fullName>
    </submittedName>
</protein>
<evidence type="ECO:0000313" key="1">
    <source>
        <dbReference type="EMBL" id="KAF2074478.1"/>
    </source>
</evidence>
<dbReference type="AlphaFoldDB" id="A0A8J4PTN3"/>
<keyword evidence="2" id="KW-1185">Reference proteome</keyword>
<gene>
    <name evidence="1" type="ORF">CYY_004223</name>
</gene>
<evidence type="ECO:0000313" key="2">
    <source>
        <dbReference type="Proteomes" id="UP000695562"/>
    </source>
</evidence>
<proteinExistence type="predicted"/>
<sequence length="347" mass="40981">MKNNEIYQIEDKSCLLVYSKNILLFSWDLIKEANNLEILKIITPFNGFTDDYQHDDIGSIIETMPDTIQSVSISIDDGLHQTMSKGFFMSNHYRLDLYKRVKQTIDKLQRKVELVYDGQYIRYTEKWDVDVELKEKFDNYLYRSLEVVDNEVIIQDSIASEIKPILPNDYDPNHINTITIYLSYDYYYNYYLDSIIPLVKKIKSLLPHINQVKVMLYSERSSVLEYLGYQKQYFNIRLILEKIEECFKATQLTNNQNLIQILEKQKPYYGYNLKAGQEKNTMFVYCVNDENIDNEIVLKTHIKWRSSKIPKVGQIPNGVKKITFDLINEPIGQGIIPESVIHWPFQI</sequence>
<name>A0A8J4PTN3_9MYCE</name>
<reference evidence="1" key="1">
    <citation type="submission" date="2020-01" db="EMBL/GenBank/DDBJ databases">
        <title>Development of genomics and gene disruption for Polysphondylium violaceum indicates a role for the polyketide synthase stlB in stalk morphogenesis.</title>
        <authorList>
            <person name="Narita B."/>
            <person name="Kawabe Y."/>
            <person name="Kin K."/>
            <person name="Saito T."/>
            <person name="Gibbs R."/>
            <person name="Kuspa A."/>
            <person name="Muzny D."/>
            <person name="Queller D."/>
            <person name="Richards S."/>
            <person name="Strassman J."/>
            <person name="Sucgang R."/>
            <person name="Worley K."/>
            <person name="Schaap P."/>
        </authorList>
    </citation>
    <scope>NUCLEOTIDE SEQUENCE</scope>
    <source>
        <strain evidence="1">QSvi11</strain>
    </source>
</reference>
<dbReference type="EMBL" id="AJWJ01000145">
    <property type="protein sequence ID" value="KAF2074478.1"/>
    <property type="molecule type" value="Genomic_DNA"/>
</dbReference>
<accession>A0A8J4PTN3</accession>
<dbReference type="Proteomes" id="UP000695562">
    <property type="component" value="Unassembled WGS sequence"/>
</dbReference>
<organism evidence="1 2">
    <name type="scientific">Polysphondylium violaceum</name>
    <dbReference type="NCBI Taxonomy" id="133409"/>
    <lineage>
        <taxon>Eukaryota</taxon>
        <taxon>Amoebozoa</taxon>
        <taxon>Evosea</taxon>
        <taxon>Eumycetozoa</taxon>
        <taxon>Dictyostelia</taxon>
        <taxon>Dictyosteliales</taxon>
        <taxon>Dictyosteliaceae</taxon>
        <taxon>Polysphondylium</taxon>
    </lineage>
</organism>
<comment type="caution">
    <text evidence="1">The sequence shown here is derived from an EMBL/GenBank/DDBJ whole genome shotgun (WGS) entry which is preliminary data.</text>
</comment>